<keyword evidence="2" id="KW-1185">Reference proteome</keyword>
<sequence length="95" mass="11426">MFIRLPLKGRLRLRKPKGKWFWAEFVYERINTFCFYCGIVGHNDRFCKKLYDLPYKIPREKFAYGAWMKADSRRSSQLGGQYSKFRWRENSDGGG</sequence>
<evidence type="ECO:0000313" key="1">
    <source>
        <dbReference type="EMBL" id="OAY35034.2"/>
    </source>
</evidence>
<evidence type="ECO:0000313" key="2">
    <source>
        <dbReference type="Proteomes" id="UP000091857"/>
    </source>
</evidence>
<accession>A0ACC8CT01</accession>
<reference evidence="2" key="1">
    <citation type="journal article" date="2016" name="Nat. Biotechnol.">
        <title>Sequencing wild and cultivated cassava and related species reveals extensive interspecific hybridization and genetic diversity.</title>
        <authorList>
            <person name="Bredeson J.V."/>
            <person name="Lyons J.B."/>
            <person name="Prochnik S.E."/>
            <person name="Wu G.A."/>
            <person name="Ha C.M."/>
            <person name="Edsinger-Gonzales E."/>
            <person name="Grimwood J."/>
            <person name="Schmutz J."/>
            <person name="Rabbi I.Y."/>
            <person name="Egesi C."/>
            <person name="Nauluvula P."/>
            <person name="Lebot V."/>
            <person name="Ndunguru J."/>
            <person name="Mkamilo G."/>
            <person name="Bart R.S."/>
            <person name="Setter T.L."/>
            <person name="Gleadow R.M."/>
            <person name="Kulakow P."/>
            <person name="Ferguson M.E."/>
            <person name="Rounsley S."/>
            <person name="Rokhsar D.S."/>
        </authorList>
    </citation>
    <scope>NUCLEOTIDE SEQUENCE [LARGE SCALE GENOMIC DNA]</scope>
    <source>
        <strain evidence="2">cv. AM560-2</strain>
    </source>
</reference>
<dbReference type="Proteomes" id="UP000091857">
    <property type="component" value="Chromosome 12"/>
</dbReference>
<organism evidence="1 2">
    <name type="scientific">Manihot esculenta</name>
    <name type="common">Cassava</name>
    <name type="synonym">Jatropha manihot</name>
    <dbReference type="NCBI Taxonomy" id="3983"/>
    <lineage>
        <taxon>Eukaryota</taxon>
        <taxon>Viridiplantae</taxon>
        <taxon>Streptophyta</taxon>
        <taxon>Embryophyta</taxon>
        <taxon>Tracheophyta</taxon>
        <taxon>Spermatophyta</taxon>
        <taxon>Magnoliopsida</taxon>
        <taxon>eudicotyledons</taxon>
        <taxon>Gunneridae</taxon>
        <taxon>Pentapetalae</taxon>
        <taxon>rosids</taxon>
        <taxon>fabids</taxon>
        <taxon>Malpighiales</taxon>
        <taxon>Euphorbiaceae</taxon>
        <taxon>Crotonoideae</taxon>
        <taxon>Manihoteae</taxon>
        <taxon>Manihot</taxon>
    </lineage>
</organism>
<name>A0ACC8CT01_MANES</name>
<gene>
    <name evidence="1" type="ORF">MANES_12G065651v8</name>
</gene>
<dbReference type="EMBL" id="CM004398">
    <property type="protein sequence ID" value="OAY35034.2"/>
    <property type="molecule type" value="Genomic_DNA"/>
</dbReference>
<proteinExistence type="predicted"/>
<comment type="caution">
    <text evidence="1">The sequence shown here is derived from an EMBL/GenBank/DDBJ whole genome shotgun (WGS) entry which is preliminary data.</text>
</comment>
<protein>
    <submittedName>
        <fullName evidence="1">Uncharacterized protein</fullName>
    </submittedName>
</protein>